<organism evidence="2 3">
    <name type="scientific">Pleurodeles waltl</name>
    <name type="common">Iberian ribbed newt</name>
    <dbReference type="NCBI Taxonomy" id="8319"/>
    <lineage>
        <taxon>Eukaryota</taxon>
        <taxon>Metazoa</taxon>
        <taxon>Chordata</taxon>
        <taxon>Craniata</taxon>
        <taxon>Vertebrata</taxon>
        <taxon>Euteleostomi</taxon>
        <taxon>Amphibia</taxon>
        <taxon>Batrachia</taxon>
        <taxon>Caudata</taxon>
        <taxon>Salamandroidea</taxon>
        <taxon>Salamandridae</taxon>
        <taxon>Pleurodelinae</taxon>
        <taxon>Pleurodeles</taxon>
    </lineage>
</organism>
<dbReference type="EMBL" id="JANPWB010000012">
    <property type="protein sequence ID" value="KAJ1119008.1"/>
    <property type="molecule type" value="Genomic_DNA"/>
</dbReference>
<comment type="caution">
    <text evidence="2">The sequence shown here is derived from an EMBL/GenBank/DDBJ whole genome shotgun (WGS) entry which is preliminary data.</text>
</comment>
<dbReference type="Proteomes" id="UP001066276">
    <property type="component" value="Chromosome 8"/>
</dbReference>
<gene>
    <name evidence="2" type="ORF">NDU88_007194</name>
</gene>
<dbReference type="AlphaFoldDB" id="A0AAV7P065"/>
<evidence type="ECO:0000313" key="2">
    <source>
        <dbReference type="EMBL" id="KAJ1119008.1"/>
    </source>
</evidence>
<keyword evidence="3" id="KW-1185">Reference proteome</keyword>
<sequence length="71" mass="7798">MEPCARPGCKHREESLAHREAVAGGVEGRAQRPQTWQRVVFCAGGRQRGPSGARLWRETGSGVEQKEAQIV</sequence>
<evidence type="ECO:0000256" key="1">
    <source>
        <dbReference type="SAM" id="MobiDB-lite"/>
    </source>
</evidence>
<reference evidence="2" key="1">
    <citation type="journal article" date="2022" name="bioRxiv">
        <title>Sequencing and chromosome-scale assembly of the giantPleurodeles waltlgenome.</title>
        <authorList>
            <person name="Brown T."/>
            <person name="Elewa A."/>
            <person name="Iarovenko S."/>
            <person name="Subramanian E."/>
            <person name="Araus A.J."/>
            <person name="Petzold A."/>
            <person name="Susuki M."/>
            <person name="Suzuki K.-i.T."/>
            <person name="Hayashi T."/>
            <person name="Toyoda A."/>
            <person name="Oliveira C."/>
            <person name="Osipova E."/>
            <person name="Leigh N.D."/>
            <person name="Simon A."/>
            <person name="Yun M.H."/>
        </authorList>
    </citation>
    <scope>NUCLEOTIDE SEQUENCE</scope>
    <source>
        <strain evidence="2">20211129_DDA</strain>
        <tissue evidence="2">Liver</tissue>
    </source>
</reference>
<accession>A0AAV7P065</accession>
<proteinExistence type="predicted"/>
<name>A0AAV7P065_PLEWA</name>
<evidence type="ECO:0000313" key="3">
    <source>
        <dbReference type="Proteomes" id="UP001066276"/>
    </source>
</evidence>
<protein>
    <submittedName>
        <fullName evidence="2">Uncharacterized protein</fullName>
    </submittedName>
</protein>
<feature type="region of interest" description="Disordered" evidence="1">
    <location>
        <begin position="49"/>
        <end position="71"/>
    </location>
</feature>